<evidence type="ECO:0000313" key="2">
    <source>
        <dbReference type="EMBL" id="KAF4650625.1"/>
    </source>
</evidence>
<dbReference type="SUPFAM" id="SSF57756">
    <property type="entry name" value="Retrovirus zinc finger-like domains"/>
    <property type="match status" value="1"/>
</dbReference>
<dbReference type="OrthoDB" id="6496131at2759"/>
<dbReference type="EMBL" id="JAAPAO010001217">
    <property type="protein sequence ID" value="KAF4650625.1"/>
    <property type="molecule type" value="Genomic_DNA"/>
</dbReference>
<dbReference type="PANTHER" id="PTHR33050:SF7">
    <property type="entry name" value="RIBONUCLEASE H"/>
    <property type="match status" value="1"/>
</dbReference>
<dbReference type="InterPro" id="IPR052055">
    <property type="entry name" value="Hepadnavirus_pol/RT"/>
</dbReference>
<dbReference type="InterPro" id="IPR043128">
    <property type="entry name" value="Rev_trsase/Diguanyl_cyclase"/>
</dbReference>
<protein>
    <recommendedName>
        <fullName evidence="4">CCHC-type domain-containing protein</fullName>
    </recommendedName>
</protein>
<organism evidence="2 3">
    <name type="scientific">Perkinsus chesapeaki</name>
    <name type="common">Clam parasite</name>
    <name type="synonym">Perkinsus andrewsi</name>
    <dbReference type="NCBI Taxonomy" id="330153"/>
    <lineage>
        <taxon>Eukaryota</taxon>
        <taxon>Sar</taxon>
        <taxon>Alveolata</taxon>
        <taxon>Perkinsozoa</taxon>
        <taxon>Perkinsea</taxon>
        <taxon>Perkinsida</taxon>
        <taxon>Perkinsidae</taxon>
        <taxon>Perkinsus</taxon>
    </lineage>
</organism>
<dbReference type="GO" id="GO:0003676">
    <property type="term" value="F:nucleic acid binding"/>
    <property type="evidence" value="ECO:0007669"/>
    <property type="project" value="InterPro"/>
</dbReference>
<feature type="region of interest" description="Disordered" evidence="1">
    <location>
        <begin position="380"/>
        <end position="413"/>
    </location>
</feature>
<dbReference type="Gene3D" id="3.30.70.270">
    <property type="match status" value="1"/>
</dbReference>
<dbReference type="GO" id="GO:0008270">
    <property type="term" value="F:zinc ion binding"/>
    <property type="evidence" value="ECO:0007669"/>
    <property type="project" value="InterPro"/>
</dbReference>
<evidence type="ECO:0000313" key="3">
    <source>
        <dbReference type="Proteomes" id="UP000591131"/>
    </source>
</evidence>
<dbReference type="AlphaFoldDB" id="A0A7J6KTJ1"/>
<dbReference type="Gene3D" id="3.10.10.10">
    <property type="entry name" value="HIV Type 1 Reverse Transcriptase, subunit A, domain 1"/>
    <property type="match status" value="1"/>
</dbReference>
<dbReference type="InterPro" id="IPR043502">
    <property type="entry name" value="DNA/RNA_pol_sf"/>
</dbReference>
<proteinExistence type="predicted"/>
<dbReference type="PANTHER" id="PTHR33050">
    <property type="entry name" value="REVERSE TRANSCRIPTASE DOMAIN-CONTAINING PROTEIN"/>
    <property type="match status" value="1"/>
</dbReference>
<reference evidence="2 3" key="1">
    <citation type="submission" date="2020-04" db="EMBL/GenBank/DDBJ databases">
        <title>Perkinsus chesapeaki whole genome sequence.</title>
        <authorList>
            <person name="Bogema D.R."/>
        </authorList>
    </citation>
    <scope>NUCLEOTIDE SEQUENCE [LARGE SCALE GENOMIC DNA]</scope>
    <source>
        <strain evidence="2">ATCC PRA-425</strain>
    </source>
</reference>
<dbReference type="SUPFAM" id="SSF56672">
    <property type="entry name" value="DNA/RNA polymerases"/>
    <property type="match status" value="1"/>
</dbReference>
<accession>A0A7J6KTJ1</accession>
<feature type="non-terminal residue" evidence="2">
    <location>
        <position position="643"/>
    </location>
</feature>
<comment type="caution">
    <text evidence="2">The sequence shown here is derived from an EMBL/GenBank/DDBJ whole genome shotgun (WGS) entry which is preliminary data.</text>
</comment>
<gene>
    <name evidence="2" type="ORF">FOL47_001009</name>
</gene>
<evidence type="ECO:0000256" key="1">
    <source>
        <dbReference type="SAM" id="MobiDB-lite"/>
    </source>
</evidence>
<name>A0A7J6KTJ1_PERCH</name>
<sequence>AARAYYPVSPDWRVGLFPKQYQQYSAVIAQEEDEVRSQTRLALMGGKLTSLSTLVRDSDVREALLSVDDAFKIRDADMAIAKLCLVRFGTVHSNEIFTMLKKRCNEQVTRTGEFLAEFLYSSEANEGLNVAQLTRLLDEGVVSLKARAPLLEYAEYLPAGASIAHLILVCFERSIKGVCEFLPYMMAHWESQLALHQDLGSVDVKCLDLVGSVPLLRCLQALRLLTTAGKGTECLVDESWEIFSNLEDRGVSEAKSLLSGIENQENVIEVKKVQLSHLERDANFSEFLNGLKEEHSRQLRVLSDVTSFDTELAKAQQLINSSSSSTLPLVKEEIAAVGHRNGKKQGRQSCPSEQASDTNRYANYVCHECKQRGHIKKFCPLRKNKQSSKSGNGDKRQGNGVKTNGSVKRPDHPLHIESSDVILDFKNGQWVLKWKWLHGEPTEEESKKLCLPPYLYRKKMTATQQRQFEDEIQAWIDKKWLIPFDGTPRCILPLQAVLQGHKSTKVRPVLDFRGLNSFINSQPGCDSAVCAEYLRRWRRYDKGCLLDVRRAYMNVAISPELWPWLCVRWRNRCYCLCVTGFGLSGAPKSLQSIMKAALEGEDASAYLDDVFIPFSLDDPSQLDRIQQNLLRHNLRLLTFQLSL</sequence>
<dbReference type="Proteomes" id="UP000591131">
    <property type="component" value="Unassembled WGS sequence"/>
</dbReference>
<dbReference type="InterPro" id="IPR036875">
    <property type="entry name" value="Znf_CCHC_sf"/>
</dbReference>
<evidence type="ECO:0008006" key="4">
    <source>
        <dbReference type="Google" id="ProtNLM"/>
    </source>
</evidence>
<keyword evidence="3" id="KW-1185">Reference proteome</keyword>